<dbReference type="SUPFAM" id="SSF88946">
    <property type="entry name" value="Sigma2 domain of RNA polymerase sigma factors"/>
    <property type="match status" value="1"/>
</dbReference>
<organism evidence="6 7">
    <name type="scientific">Butyricimonas virosa</name>
    <dbReference type="NCBI Taxonomy" id="544645"/>
    <lineage>
        <taxon>Bacteria</taxon>
        <taxon>Pseudomonadati</taxon>
        <taxon>Bacteroidota</taxon>
        <taxon>Bacteroidia</taxon>
        <taxon>Bacteroidales</taxon>
        <taxon>Odoribacteraceae</taxon>
        <taxon>Butyricimonas</taxon>
    </lineage>
</organism>
<name>A0A921KZH8_9BACT</name>
<dbReference type="InterPro" id="IPR007627">
    <property type="entry name" value="RNA_pol_sigma70_r2"/>
</dbReference>
<comment type="similarity">
    <text evidence="1">Belongs to the sigma-70 factor family. ECF subfamily.</text>
</comment>
<evidence type="ECO:0000256" key="2">
    <source>
        <dbReference type="ARBA" id="ARBA00023015"/>
    </source>
</evidence>
<dbReference type="InterPro" id="IPR000792">
    <property type="entry name" value="Tscrpt_reg_LuxR_C"/>
</dbReference>
<dbReference type="Gene3D" id="1.10.10.10">
    <property type="entry name" value="Winged helix-like DNA-binding domain superfamily/Winged helix DNA-binding domain"/>
    <property type="match status" value="1"/>
</dbReference>
<dbReference type="EMBL" id="DYVS01000260">
    <property type="protein sequence ID" value="HJF71827.1"/>
    <property type="molecule type" value="Genomic_DNA"/>
</dbReference>
<dbReference type="SMART" id="SM00421">
    <property type="entry name" value="HTH_LUXR"/>
    <property type="match status" value="1"/>
</dbReference>
<dbReference type="PANTHER" id="PTHR43133">
    <property type="entry name" value="RNA POLYMERASE ECF-TYPE SIGMA FACTO"/>
    <property type="match status" value="1"/>
</dbReference>
<dbReference type="Gene3D" id="1.10.1740.10">
    <property type="match status" value="1"/>
</dbReference>
<dbReference type="InterPro" id="IPR013324">
    <property type="entry name" value="RNA_pol_sigma_r3/r4-like"/>
</dbReference>
<dbReference type="Pfam" id="PF08281">
    <property type="entry name" value="Sigma70_r4_2"/>
    <property type="match status" value="1"/>
</dbReference>
<reference evidence="6" key="2">
    <citation type="submission" date="2021-09" db="EMBL/GenBank/DDBJ databases">
        <authorList>
            <person name="Gilroy R."/>
        </authorList>
    </citation>
    <scope>NUCLEOTIDE SEQUENCE</scope>
    <source>
        <strain evidence="6">6966</strain>
    </source>
</reference>
<dbReference type="Proteomes" id="UP000742098">
    <property type="component" value="Unassembled WGS sequence"/>
</dbReference>
<dbReference type="NCBIfam" id="TIGR02937">
    <property type="entry name" value="sigma70-ECF"/>
    <property type="match status" value="1"/>
</dbReference>
<dbReference type="Pfam" id="PF04542">
    <property type="entry name" value="Sigma70_r2"/>
    <property type="match status" value="1"/>
</dbReference>
<dbReference type="InterPro" id="IPR013325">
    <property type="entry name" value="RNA_pol_sigma_r2"/>
</dbReference>
<dbReference type="GO" id="GO:0006352">
    <property type="term" value="P:DNA-templated transcription initiation"/>
    <property type="evidence" value="ECO:0007669"/>
    <property type="project" value="InterPro"/>
</dbReference>
<proteinExistence type="inferred from homology"/>
<feature type="domain" description="HTH luxR-type" evidence="5">
    <location>
        <begin position="127"/>
        <end position="185"/>
    </location>
</feature>
<dbReference type="InterPro" id="IPR014284">
    <property type="entry name" value="RNA_pol_sigma-70_dom"/>
</dbReference>
<evidence type="ECO:0000313" key="7">
    <source>
        <dbReference type="Proteomes" id="UP000742098"/>
    </source>
</evidence>
<dbReference type="PANTHER" id="PTHR43133:SF46">
    <property type="entry name" value="RNA POLYMERASE SIGMA-70 FACTOR ECF SUBFAMILY"/>
    <property type="match status" value="1"/>
</dbReference>
<gene>
    <name evidence="6" type="ORF">K8V05_13825</name>
</gene>
<keyword evidence="3" id="KW-0731">Sigma factor</keyword>
<dbReference type="AlphaFoldDB" id="A0A921KZH8"/>
<reference evidence="6" key="1">
    <citation type="journal article" date="2021" name="PeerJ">
        <title>Extensive microbial diversity within the chicken gut microbiome revealed by metagenomics and culture.</title>
        <authorList>
            <person name="Gilroy R."/>
            <person name="Ravi A."/>
            <person name="Getino M."/>
            <person name="Pursley I."/>
            <person name="Horton D.L."/>
            <person name="Alikhan N.F."/>
            <person name="Baker D."/>
            <person name="Gharbi K."/>
            <person name="Hall N."/>
            <person name="Watson M."/>
            <person name="Adriaenssens E.M."/>
            <person name="Foster-Nyarko E."/>
            <person name="Jarju S."/>
            <person name="Secka A."/>
            <person name="Antonio M."/>
            <person name="Oren A."/>
            <person name="Chaudhuri R.R."/>
            <person name="La Ragione R."/>
            <person name="Hildebrand F."/>
            <person name="Pallen M.J."/>
        </authorList>
    </citation>
    <scope>NUCLEOTIDE SEQUENCE</scope>
    <source>
        <strain evidence="6">6966</strain>
    </source>
</reference>
<dbReference type="CDD" id="cd06171">
    <property type="entry name" value="Sigma70_r4"/>
    <property type="match status" value="1"/>
</dbReference>
<dbReference type="InterPro" id="IPR014327">
    <property type="entry name" value="RNA_pol_sigma70_bacteroid"/>
</dbReference>
<comment type="caution">
    <text evidence="6">The sequence shown here is derived from an EMBL/GenBank/DDBJ whole genome shotgun (WGS) entry which is preliminary data.</text>
</comment>
<dbReference type="SUPFAM" id="SSF88659">
    <property type="entry name" value="Sigma3 and sigma4 domains of RNA polymerase sigma factors"/>
    <property type="match status" value="1"/>
</dbReference>
<keyword evidence="2" id="KW-0805">Transcription regulation</keyword>
<evidence type="ECO:0000256" key="3">
    <source>
        <dbReference type="ARBA" id="ARBA00023082"/>
    </source>
</evidence>
<sequence>MIDKEKEEELFRQMQEGDVCAFEYFFKEYVSLLYTYALGFTKAKEVAEDIVQDVYAYFWNKRRQILYTGSMYAYLQRAVKNACINRRLHEDVERKYKQEILFTEEEAFDWRDEESVRELRQRLFDAIDRLPERCRDIFRQSCQDGLKYREIAEQMGISENTVKTQIKLAYKKLREEMNISGVDLAVLIVLFPFFGD</sequence>
<evidence type="ECO:0000259" key="5">
    <source>
        <dbReference type="SMART" id="SM00421"/>
    </source>
</evidence>
<keyword evidence="4" id="KW-0804">Transcription</keyword>
<dbReference type="NCBIfam" id="TIGR02985">
    <property type="entry name" value="Sig70_bacteroi1"/>
    <property type="match status" value="1"/>
</dbReference>
<dbReference type="InterPro" id="IPR013249">
    <property type="entry name" value="RNA_pol_sigma70_r4_t2"/>
</dbReference>
<accession>A0A921KZH8</accession>
<protein>
    <submittedName>
        <fullName evidence="6">RNA polymerase sigma-70 factor</fullName>
    </submittedName>
</protein>
<evidence type="ECO:0000256" key="1">
    <source>
        <dbReference type="ARBA" id="ARBA00010641"/>
    </source>
</evidence>
<dbReference type="InterPro" id="IPR039425">
    <property type="entry name" value="RNA_pol_sigma-70-like"/>
</dbReference>
<dbReference type="InterPro" id="IPR036388">
    <property type="entry name" value="WH-like_DNA-bd_sf"/>
</dbReference>
<evidence type="ECO:0000256" key="4">
    <source>
        <dbReference type="ARBA" id="ARBA00023163"/>
    </source>
</evidence>
<evidence type="ECO:0000313" key="6">
    <source>
        <dbReference type="EMBL" id="HJF71827.1"/>
    </source>
</evidence>
<dbReference type="GO" id="GO:0016987">
    <property type="term" value="F:sigma factor activity"/>
    <property type="evidence" value="ECO:0007669"/>
    <property type="project" value="UniProtKB-KW"/>
</dbReference>
<dbReference type="GO" id="GO:0003677">
    <property type="term" value="F:DNA binding"/>
    <property type="evidence" value="ECO:0007669"/>
    <property type="project" value="InterPro"/>
</dbReference>